<dbReference type="EMBL" id="FMJB01000064">
    <property type="protein sequence ID" value="SCM69201.1"/>
    <property type="molecule type" value="Genomic_DNA"/>
</dbReference>
<dbReference type="Proteomes" id="UP000184085">
    <property type="component" value="Unassembled WGS sequence"/>
</dbReference>
<reference evidence="3" key="1">
    <citation type="submission" date="2016-09" db="EMBL/GenBank/DDBJ databases">
        <authorList>
            <person name="Wibberg D."/>
        </authorList>
    </citation>
    <scope>NUCLEOTIDE SEQUENCE [LARGE SCALE GENOMIC DNA]</scope>
</reference>
<keyword evidence="1" id="KW-0472">Membrane</keyword>
<keyword evidence="3" id="KW-1185">Reference proteome</keyword>
<keyword evidence="1" id="KW-0812">Transmembrane</keyword>
<sequence length="77" mass="8408">MEPKKVIIVAQLFISGMMALFMSGVMSVIHMGFSAAWLAQWGPNFLTAWPIAFVASMVVGPIGFALARRVLRVEVIV</sequence>
<name>A0A1M4N2Y7_9RHOB</name>
<organism evidence="2 3">
    <name type="scientific">Donghicola eburneus</name>
    <dbReference type="NCBI Taxonomy" id="393278"/>
    <lineage>
        <taxon>Bacteria</taxon>
        <taxon>Pseudomonadati</taxon>
        <taxon>Pseudomonadota</taxon>
        <taxon>Alphaproteobacteria</taxon>
        <taxon>Rhodobacterales</taxon>
        <taxon>Roseobacteraceae</taxon>
        <taxon>Donghicola</taxon>
    </lineage>
</organism>
<dbReference type="InterPro" id="IPR021529">
    <property type="entry name" value="DUF2798"/>
</dbReference>
<dbReference type="AlphaFoldDB" id="A0A1M4N2Y7"/>
<dbReference type="RefSeq" id="WP_072708538.1">
    <property type="nucleotide sequence ID" value="NZ_FMJB01000064.1"/>
</dbReference>
<accession>A0A1M4N2Y7</accession>
<dbReference type="Pfam" id="PF11391">
    <property type="entry name" value="DUF2798"/>
    <property type="match status" value="1"/>
</dbReference>
<protein>
    <submittedName>
        <fullName evidence="2">Putative membrane protein</fullName>
    </submittedName>
</protein>
<evidence type="ECO:0000313" key="3">
    <source>
        <dbReference type="Proteomes" id="UP000184085"/>
    </source>
</evidence>
<keyword evidence="1" id="KW-1133">Transmembrane helix</keyword>
<feature type="transmembrane region" description="Helical" evidence="1">
    <location>
        <begin position="45"/>
        <end position="67"/>
    </location>
</feature>
<evidence type="ECO:0000256" key="1">
    <source>
        <dbReference type="SAM" id="Phobius"/>
    </source>
</evidence>
<feature type="transmembrane region" description="Helical" evidence="1">
    <location>
        <begin position="12"/>
        <end position="39"/>
    </location>
</feature>
<gene>
    <name evidence="2" type="ORF">KARMA_3435</name>
</gene>
<evidence type="ECO:0000313" key="2">
    <source>
        <dbReference type="EMBL" id="SCM69201.1"/>
    </source>
</evidence>
<proteinExistence type="predicted"/>